<evidence type="ECO:0000256" key="1">
    <source>
        <dbReference type="ARBA" id="ARBA00004141"/>
    </source>
</evidence>
<name>A0A9X3D840_9ACTN</name>
<feature type="transmembrane region" description="Helical" evidence="5">
    <location>
        <begin position="30"/>
        <end position="52"/>
    </location>
</feature>
<evidence type="ECO:0000313" key="6">
    <source>
        <dbReference type="EMBL" id="MCX2965719.1"/>
    </source>
</evidence>
<evidence type="ECO:0000256" key="4">
    <source>
        <dbReference type="ARBA" id="ARBA00023136"/>
    </source>
</evidence>
<dbReference type="GO" id="GO:0009403">
    <property type="term" value="P:toxin biosynthetic process"/>
    <property type="evidence" value="ECO:0007669"/>
    <property type="project" value="InterPro"/>
</dbReference>
<accession>A0A9X3D840</accession>
<feature type="transmembrane region" description="Helical" evidence="5">
    <location>
        <begin position="99"/>
        <end position="120"/>
    </location>
</feature>
<keyword evidence="7" id="KW-1185">Reference proteome</keyword>
<evidence type="ECO:0000256" key="3">
    <source>
        <dbReference type="ARBA" id="ARBA00022989"/>
    </source>
</evidence>
<feature type="transmembrane region" description="Helical" evidence="5">
    <location>
        <begin position="64"/>
        <end position="87"/>
    </location>
</feature>
<evidence type="ECO:0000256" key="5">
    <source>
        <dbReference type="SAM" id="Phobius"/>
    </source>
</evidence>
<keyword evidence="6" id="KW-0378">Hydrolase</keyword>
<keyword evidence="4 5" id="KW-0472">Membrane</keyword>
<keyword evidence="3 5" id="KW-1133">Transmembrane helix</keyword>
<dbReference type="NCBIfam" id="NF033740">
    <property type="entry name" value="MarP_fam_protase"/>
    <property type="match status" value="1"/>
</dbReference>
<reference evidence="6" key="1">
    <citation type="submission" date="2022-10" db="EMBL/GenBank/DDBJ databases">
        <title>WGS of marine actinomycetes from Thailand.</title>
        <authorList>
            <person name="Thawai C."/>
        </authorList>
    </citation>
    <scope>NUCLEOTIDE SEQUENCE</scope>
    <source>
        <strain evidence="6">SW21</strain>
    </source>
</reference>
<dbReference type="Pfam" id="PF02674">
    <property type="entry name" value="Colicin_V"/>
    <property type="match status" value="1"/>
</dbReference>
<dbReference type="InterPro" id="IPR043504">
    <property type="entry name" value="Peptidase_S1_PA_chymotrypsin"/>
</dbReference>
<protein>
    <submittedName>
        <fullName evidence="6">MarP family serine protease</fullName>
        <ecNumber evidence="6">3.4.21.-</ecNumber>
    </submittedName>
</protein>
<gene>
    <name evidence="6" type="ORF">OSB52_16655</name>
</gene>
<keyword evidence="2 5" id="KW-0812">Transmembrane</keyword>
<dbReference type="SUPFAM" id="SSF50494">
    <property type="entry name" value="Trypsin-like serine proteases"/>
    <property type="match status" value="1"/>
</dbReference>
<dbReference type="EC" id="3.4.21.-" evidence="6"/>
<dbReference type="Gene3D" id="2.40.10.10">
    <property type="entry name" value="Trypsin-like serine proteases"/>
    <property type="match status" value="2"/>
</dbReference>
<dbReference type="GO" id="GO:0004252">
    <property type="term" value="F:serine-type endopeptidase activity"/>
    <property type="evidence" value="ECO:0007669"/>
    <property type="project" value="InterPro"/>
</dbReference>
<dbReference type="Pfam" id="PF13365">
    <property type="entry name" value="Trypsin_2"/>
    <property type="match status" value="1"/>
</dbReference>
<comment type="subcellular location">
    <subcellularLocation>
        <location evidence="1">Membrane</location>
        <topology evidence="1">Multi-pass membrane protein</topology>
    </subcellularLocation>
</comment>
<dbReference type="EMBL" id="JAPKFM010000018">
    <property type="protein sequence ID" value="MCX2965719.1"/>
    <property type="molecule type" value="Genomic_DNA"/>
</dbReference>
<sequence>MTGSGWVDLIVVVIALLAAASGFRQGAVASALAFLGVVLGAVAGILLAPHVISNFEDRTTRLLVGVVLLVGLIIIGEVSGMILGRAARSGIRSRGVRRVDSVIGSMLQVVAVLIAAWLLAIPLSSSAETQVSTAVRGSKVLTGVDVLAPQWLRDLPKDFSALLDNSGLPQVIGPFGRTPVAEVGPPDPTVLQLPAVAQVRPSVVKIEGTAPSCRQALEGSGFVVSPERVMTNAHVVAGTRRLTVSSPNGQQLPARVVLFDSDNDIAVLDVPGLTAPALRFADGEAQTGDDAIVLGYPEAGPFAVNAVRVRDKINLSGPDIYRTGQILRQVYTVRGVIRQGNSGGPMINSAGEVVGVVFGAAEDTNDQTGFVLTAEQVRQNLTDSEARSARVSTQTCVHA</sequence>
<dbReference type="Proteomes" id="UP001143347">
    <property type="component" value="Unassembled WGS sequence"/>
</dbReference>
<evidence type="ECO:0000256" key="2">
    <source>
        <dbReference type="ARBA" id="ARBA00022692"/>
    </source>
</evidence>
<dbReference type="InterPro" id="IPR001940">
    <property type="entry name" value="Peptidase_S1C"/>
</dbReference>
<dbReference type="AlphaFoldDB" id="A0A9X3D840"/>
<dbReference type="GO" id="GO:0016020">
    <property type="term" value="C:membrane"/>
    <property type="evidence" value="ECO:0007669"/>
    <property type="project" value="UniProtKB-SubCell"/>
</dbReference>
<dbReference type="RefSeq" id="WP_266062773.1">
    <property type="nucleotide sequence ID" value="NZ_JAPKFM010000018.1"/>
</dbReference>
<dbReference type="InterPro" id="IPR009003">
    <property type="entry name" value="Peptidase_S1_PA"/>
</dbReference>
<dbReference type="PANTHER" id="PTHR43019">
    <property type="entry name" value="SERINE ENDOPROTEASE DEGS"/>
    <property type="match status" value="1"/>
</dbReference>
<evidence type="ECO:0000313" key="7">
    <source>
        <dbReference type="Proteomes" id="UP001143347"/>
    </source>
</evidence>
<comment type="caution">
    <text evidence="6">The sequence shown here is derived from an EMBL/GenBank/DDBJ whole genome shotgun (WGS) entry which is preliminary data.</text>
</comment>
<feature type="transmembrane region" description="Helical" evidence="5">
    <location>
        <begin position="6"/>
        <end position="23"/>
    </location>
</feature>
<proteinExistence type="predicted"/>
<dbReference type="PANTHER" id="PTHR43019:SF23">
    <property type="entry name" value="PROTEASE DO-LIKE 5, CHLOROPLASTIC"/>
    <property type="match status" value="1"/>
</dbReference>
<dbReference type="InterPro" id="IPR003825">
    <property type="entry name" value="Colicin-V_CvpA"/>
</dbReference>
<keyword evidence="6" id="KW-0645">Protease</keyword>
<organism evidence="6 7">
    <name type="scientific">Gordonia aquimaris</name>
    <dbReference type="NCBI Taxonomy" id="2984863"/>
    <lineage>
        <taxon>Bacteria</taxon>
        <taxon>Bacillati</taxon>
        <taxon>Actinomycetota</taxon>
        <taxon>Actinomycetes</taxon>
        <taxon>Mycobacteriales</taxon>
        <taxon>Gordoniaceae</taxon>
        <taxon>Gordonia</taxon>
    </lineage>
</organism>
<dbReference type="PRINTS" id="PR00834">
    <property type="entry name" value="PROTEASES2C"/>
</dbReference>
<dbReference type="GO" id="GO:0006508">
    <property type="term" value="P:proteolysis"/>
    <property type="evidence" value="ECO:0007669"/>
    <property type="project" value="UniProtKB-KW"/>
</dbReference>
<dbReference type="InterPro" id="IPR047680">
    <property type="entry name" value="MarP-like"/>
</dbReference>